<name>A0A2P2PP98_RHIMU</name>
<organism evidence="2">
    <name type="scientific">Rhizophora mucronata</name>
    <name type="common">Asiatic mangrove</name>
    <dbReference type="NCBI Taxonomy" id="61149"/>
    <lineage>
        <taxon>Eukaryota</taxon>
        <taxon>Viridiplantae</taxon>
        <taxon>Streptophyta</taxon>
        <taxon>Embryophyta</taxon>
        <taxon>Tracheophyta</taxon>
        <taxon>Spermatophyta</taxon>
        <taxon>Magnoliopsida</taxon>
        <taxon>eudicotyledons</taxon>
        <taxon>Gunneridae</taxon>
        <taxon>Pentapetalae</taxon>
        <taxon>rosids</taxon>
        <taxon>fabids</taxon>
        <taxon>Malpighiales</taxon>
        <taxon>Rhizophoraceae</taxon>
        <taxon>Rhizophora</taxon>
    </lineage>
</organism>
<keyword evidence="1" id="KW-1133">Transmembrane helix</keyword>
<keyword evidence="1" id="KW-0812">Transmembrane</keyword>
<reference evidence="2" key="1">
    <citation type="submission" date="2018-02" db="EMBL/GenBank/DDBJ databases">
        <title>Rhizophora mucronata_Transcriptome.</title>
        <authorList>
            <person name="Meera S.P."/>
            <person name="Sreeshan A."/>
            <person name="Augustine A."/>
        </authorList>
    </citation>
    <scope>NUCLEOTIDE SEQUENCE</scope>
    <source>
        <tissue evidence="2">Leaf</tissue>
    </source>
</reference>
<evidence type="ECO:0000313" key="2">
    <source>
        <dbReference type="EMBL" id="MBX56553.1"/>
    </source>
</evidence>
<sequence>MKILNRYLGYSLLFGIQTVSFSLCNIFKYKVLSFMNFVPKL</sequence>
<proteinExistence type="predicted"/>
<feature type="transmembrane region" description="Helical" evidence="1">
    <location>
        <begin position="7"/>
        <end position="29"/>
    </location>
</feature>
<dbReference type="EMBL" id="GGEC01076069">
    <property type="protein sequence ID" value="MBX56553.1"/>
    <property type="molecule type" value="Transcribed_RNA"/>
</dbReference>
<keyword evidence="1" id="KW-0472">Membrane</keyword>
<protein>
    <submittedName>
        <fullName evidence="2">Uncharacterized protein</fullName>
    </submittedName>
</protein>
<accession>A0A2P2PP98</accession>
<dbReference type="AlphaFoldDB" id="A0A2P2PP98"/>
<evidence type="ECO:0000256" key="1">
    <source>
        <dbReference type="SAM" id="Phobius"/>
    </source>
</evidence>